<keyword evidence="11" id="KW-1185">Reference proteome</keyword>
<evidence type="ECO:0000256" key="7">
    <source>
        <dbReference type="ARBA" id="ARBA00023209"/>
    </source>
</evidence>
<feature type="domain" description="DAGKc" evidence="9">
    <location>
        <begin position="2"/>
        <end position="138"/>
    </location>
</feature>
<dbReference type="PANTHER" id="PTHR12358">
    <property type="entry name" value="SPHINGOSINE KINASE"/>
    <property type="match status" value="1"/>
</dbReference>
<evidence type="ECO:0000256" key="6">
    <source>
        <dbReference type="ARBA" id="ARBA00022840"/>
    </source>
</evidence>
<dbReference type="Proteomes" id="UP000326546">
    <property type="component" value="Chromosome"/>
</dbReference>
<comment type="cofactor">
    <cofactor evidence="1">
        <name>Mg(2+)</name>
        <dbReference type="ChEBI" id="CHEBI:18420"/>
    </cofactor>
</comment>
<dbReference type="InterPro" id="IPR050187">
    <property type="entry name" value="Lipid_Phosphate_FormReg"/>
</dbReference>
<comment type="similarity">
    <text evidence="2">Belongs to the diacylglycerol/lipid kinase family.</text>
</comment>
<keyword evidence="6" id="KW-0067">ATP-binding</keyword>
<keyword evidence="8" id="KW-1208">Phospholipid metabolism</keyword>
<evidence type="ECO:0000313" key="10">
    <source>
        <dbReference type="EMBL" id="QFG68476.1"/>
    </source>
</evidence>
<dbReference type="EMBL" id="CP044427">
    <property type="protein sequence ID" value="QFG68476.1"/>
    <property type="molecule type" value="Genomic_DNA"/>
</dbReference>
<dbReference type="Pfam" id="PF19279">
    <property type="entry name" value="YegS_C"/>
    <property type="match status" value="1"/>
</dbReference>
<dbReference type="InterPro" id="IPR016064">
    <property type="entry name" value="NAD/diacylglycerol_kinase_sf"/>
</dbReference>
<keyword evidence="4" id="KW-0547">Nucleotide-binding</keyword>
<dbReference type="PANTHER" id="PTHR12358:SF54">
    <property type="entry name" value="SPHINGOSINE KINASE RELATED PROTEIN"/>
    <property type="match status" value="1"/>
</dbReference>
<evidence type="ECO:0000256" key="4">
    <source>
        <dbReference type="ARBA" id="ARBA00022741"/>
    </source>
</evidence>
<evidence type="ECO:0000259" key="9">
    <source>
        <dbReference type="PROSITE" id="PS50146"/>
    </source>
</evidence>
<evidence type="ECO:0000256" key="2">
    <source>
        <dbReference type="ARBA" id="ARBA00005983"/>
    </source>
</evidence>
<dbReference type="InterPro" id="IPR045540">
    <property type="entry name" value="YegS/DAGK_C"/>
</dbReference>
<dbReference type="GO" id="GO:0005524">
    <property type="term" value="F:ATP binding"/>
    <property type="evidence" value="ECO:0007669"/>
    <property type="project" value="UniProtKB-KW"/>
</dbReference>
<dbReference type="OrthoDB" id="142078at2"/>
<evidence type="ECO:0000256" key="3">
    <source>
        <dbReference type="ARBA" id="ARBA00022679"/>
    </source>
</evidence>
<dbReference type="GO" id="GO:0016301">
    <property type="term" value="F:kinase activity"/>
    <property type="evidence" value="ECO:0007669"/>
    <property type="project" value="UniProtKB-KW"/>
</dbReference>
<dbReference type="Pfam" id="PF00781">
    <property type="entry name" value="DAGK_cat"/>
    <property type="match status" value="1"/>
</dbReference>
<evidence type="ECO:0000256" key="8">
    <source>
        <dbReference type="ARBA" id="ARBA00023264"/>
    </source>
</evidence>
<keyword evidence="5" id="KW-0418">Kinase</keyword>
<evidence type="ECO:0000313" key="11">
    <source>
        <dbReference type="Proteomes" id="UP000326546"/>
    </source>
</evidence>
<evidence type="ECO:0000256" key="5">
    <source>
        <dbReference type="ARBA" id="ARBA00022777"/>
    </source>
</evidence>
<dbReference type="Gene3D" id="2.60.200.40">
    <property type="match status" value="1"/>
</dbReference>
<accession>A0A5J6V5L1</accession>
<organism evidence="10 11">
    <name type="scientific">Ornithinimicrobium pratense</name>
    <dbReference type="NCBI Taxonomy" id="2593973"/>
    <lineage>
        <taxon>Bacteria</taxon>
        <taxon>Bacillati</taxon>
        <taxon>Actinomycetota</taxon>
        <taxon>Actinomycetes</taxon>
        <taxon>Micrococcales</taxon>
        <taxon>Ornithinimicrobiaceae</taxon>
        <taxon>Ornithinimicrobium</taxon>
    </lineage>
</organism>
<keyword evidence="3" id="KW-0808">Transferase</keyword>
<dbReference type="GO" id="GO:0008654">
    <property type="term" value="P:phospholipid biosynthetic process"/>
    <property type="evidence" value="ECO:0007669"/>
    <property type="project" value="UniProtKB-KW"/>
</dbReference>
<dbReference type="SUPFAM" id="SSF111331">
    <property type="entry name" value="NAD kinase/diacylglycerol kinase-like"/>
    <property type="match status" value="1"/>
</dbReference>
<dbReference type="AlphaFoldDB" id="A0A5J6V5L1"/>
<evidence type="ECO:0000256" key="1">
    <source>
        <dbReference type="ARBA" id="ARBA00001946"/>
    </source>
</evidence>
<dbReference type="RefSeq" id="WP_158060864.1">
    <property type="nucleotide sequence ID" value="NZ_CP044427.1"/>
</dbReference>
<name>A0A5J6V5L1_9MICO</name>
<keyword evidence="7" id="KW-0443">Lipid metabolism</keyword>
<dbReference type="KEGG" id="serw:FY030_06895"/>
<dbReference type="SMART" id="SM00046">
    <property type="entry name" value="DAGKc"/>
    <property type="match status" value="1"/>
</dbReference>
<dbReference type="Gene3D" id="3.40.50.10330">
    <property type="entry name" value="Probable inorganic polyphosphate/atp-NAD kinase, domain 1"/>
    <property type="match status" value="1"/>
</dbReference>
<protein>
    <recommendedName>
        <fullName evidence="9">DAGKc domain-containing protein</fullName>
    </recommendedName>
</protein>
<reference evidence="10 11" key="1">
    <citation type="submission" date="2019-09" db="EMBL/GenBank/DDBJ databases">
        <title>Serinicoccus pratensis sp. nov., isolated from meadow soil.</title>
        <authorList>
            <person name="Zhang W."/>
        </authorList>
    </citation>
    <scope>NUCLEOTIDE SEQUENCE [LARGE SCALE GENOMIC DNA]</scope>
    <source>
        <strain evidence="10 11">W204</strain>
    </source>
</reference>
<dbReference type="InterPro" id="IPR017438">
    <property type="entry name" value="ATP-NAD_kinase_N"/>
</dbReference>
<dbReference type="InterPro" id="IPR001206">
    <property type="entry name" value="Diacylglycerol_kinase_cat_dom"/>
</dbReference>
<sequence>MATQRPTLVLVNSSAGSGEADLVEQVCRALEQHSLFGTEVVESGSDERYAAAVASARGRDVVVVGGDGSVNRLLQQLMDQQLLGSVGAVGVVPVGTGNDLARDAGLPLDWCGAAEVAVSGAPVARGLLVDTAGRVVTNVVHCGVAAEATAHAADVKGVLGRTAYTWGAVRAGLTRQGWHLRVVVDGRTVADGTERLLMVSAAVGSSVGGGHEIAPNADAGDGQVDVVIAHGTSARARVGFALDLRRGRHIERQDVTVTQGREVLVKAVTSRDAFAVNTDGDVEKDRLRSRRWQLRADAWRLRAPTRPH</sequence>
<keyword evidence="7" id="KW-0444">Lipid biosynthesis</keyword>
<proteinExistence type="inferred from homology"/>
<keyword evidence="7" id="KW-0594">Phospholipid biosynthesis</keyword>
<dbReference type="PROSITE" id="PS50146">
    <property type="entry name" value="DAGK"/>
    <property type="match status" value="1"/>
</dbReference>
<gene>
    <name evidence="10" type="ORF">FY030_06895</name>
</gene>